<dbReference type="EMBL" id="JAGKQM010000012">
    <property type="protein sequence ID" value="KAH0899001.1"/>
    <property type="molecule type" value="Genomic_DNA"/>
</dbReference>
<dbReference type="OMA" id="THEHGSC"/>
<reference evidence="2 3" key="2">
    <citation type="submission" date="2021-05" db="EMBL/GenBank/DDBJ databases">
        <title>Genome Assembly of Synthetic Allotetraploid Brassica napus Reveals Homoeologous Exchanges between Subgenomes.</title>
        <authorList>
            <person name="Davis J.T."/>
        </authorList>
    </citation>
    <scope>NUCLEOTIDE SEQUENCE [LARGE SCALE GENOMIC DNA]</scope>
    <source>
        <strain evidence="3">cv. Da-Ae</strain>
        <tissue evidence="2">Seedling</tissue>
    </source>
</reference>
<protein>
    <submittedName>
        <fullName evidence="1">(rape) hypothetical protein</fullName>
    </submittedName>
</protein>
<dbReference type="Proteomes" id="UP001295469">
    <property type="component" value="Chromosome C02"/>
</dbReference>
<reference evidence="1" key="1">
    <citation type="submission" date="2021-01" db="EMBL/GenBank/DDBJ databases">
        <authorList>
            <consortium name="Genoscope - CEA"/>
            <person name="William W."/>
        </authorList>
    </citation>
    <scope>NUCLEOTIDE SEQUENCE</scope>
</reference>
<evidence type="ECO:0000313" key="1">
    <source>
        <dbReference type="EMBL" id="CAF1919112.1"/>
    </source>
</evidence>
<dbReference type="AlphaFoldDB" id="A0A816KRN2"/>
<evidence type="ECO:0000313" key="2">
    <source>
        <dbReference type="EMBL" id="KAH0899001.1"/>
    </source>
</evidence>
<evidence type="ECO:0000313" key="3">
    <source>
        <dbReference type="Proteomes" id="UP000824890"/>
    </source>
</evidence>
<keyword evidence="3" id="KW-1185">Reference proteome</keyword>
<sequence>MSSSLYNLKRQPRRAPIIIPAVTCFSPPTFLLHDPHLSSYHSELLPPLSPHTLILRHSTHEHGSCSQRRWLRCVVPSEISSHLFWASYANGAQKARVINLCPVVSQLQ</sequence>
<proteinExistence type="predicted"/>
<dbReference type="EMBL" id="HG994366">
    <property type="protein sequence ID" value="CAF1919112.1"/>
    <property type="molecule type" value="Genomic_DNA"/>
</dbReference>
<organism evidence="1">
    <name type="scientific">Brassica napus</name>
    <name type="common">Rape</name>
    <dbReference type="NCBI Taxonomy" id="3708"/>
    <lineage>
        <taxon>Eukaryota</taxon>
        <taxon>Viridiplantae</taxon>
        <taxon>Streptophyta</taxon>
        <taxon>Embryophyta</taxon>
        <taxon>Tracheophyta</taxon>
        <taxon>Spermatophyta</taxon>
        <taxon>Magnoliopsida</taxon>
        <taxon>eudicotyledons</taxon>
        <taxon>Gunneridae</taxon>
        <taxon>Pentapetalae</taxon>
        <taxon>rosids</taxon>
        <taxon>malvids</taxon>
        <taxon>Brassicales</taxon>
        <taxon>Brassicaceae</taxon>
        <taxon>Brassiceae</taxon>
        <taxon>Brassica</taxon>
    </lineage>
</organism>
<name>A0A816KRN2_BRANA</name>
<dbReference type="Gramene" id="CDX96977">
    <property type="protein sequence ID" value="CDX96977"/>
    <property type="gene ID" value="GSBRNA2T00103921001"/>
</dbReference>
<gene>
    <name evidence="1" type="ORF">DARMORV10_C02P45300.1</name>
    <name evidence="2" type="ORF">HID58_048569</name>
</gene>
<dbReference type="Proteomes" id="UP000824890">
    <property type="component" value="Unassembled WGS sequence"/>
</dbReference>
<accession>A0A816KRN2</accession>